<name>A0A7M2Y507_9FLAO</name>
<evidence type="ECO:0000313" key="2">
    <source>
        <dbReference type="Proteomes" id="UP000594195"/>
    </source>
</evidence>
<proteinExistence type="predicted"/>
<organism evidence="1 2">
    <name type="scientific">Kaistella flava</name>
    <name type="common">ex Peng et al. 2021</name>
    <dbReference type="NCBI Taxonomy" id="2038776"/>
    <lineage>
        <taxon>Bacteria</taxon>
        <taxon>Pseudomonadati</taxon>
        <taxon>Bacteroidota</taxon>
        <taxon>Flavobacteriia</taxon>
        <taxon>Flavobacteriales</taxon>
        <taxon>Weeksellaceae</taxon>
        <taxon>Chryseobacterium group</taxon>
        <taxon>Kaistella</taxon>
    </lineage>
</organism>
<protein>
    <submittedName>
        <fullName evidence="1">Uncharacterized protein</fullName>
    </submittedName>
</protein>
<keyword evidence="2" id="KW-1185">Reference proteome</keyword>
<evidence type="ECO:0000313" key="1">
    <source>
        <dbReference type="EMBL" id="QOW09328.1"/>
    </source>
</evidence>
<sequence length="78" mass="9275">MKNIQIKASSFFELLKMKDTSMWEIFAQMIDGEEKEIIFLDDEEKILFNYFLPDNIEKLDEDRKQFAEEYAGKLSGLN</sequence>
<dbReference type="KEGG" id="kfa:Q73A0000_02620"/>
<dbReference type="EMBL" id="CP040442">
    <property type="protein sequence ID" value="QOW09328.1"/>
    <property type="molecule type" value="Genomic_DNA"/>
</dbReference>
<dbReference type="RefSeq" id="WP_193812544.1">
    <property type="nucleotide sequence ID" value="NZ_CP040442.1"/>
</dbReference>
<accession>A0A7M2Y507</accession>
<dbReference type="Proteomes" id="UP000594195">
    <property type="component" value="Chromosome"/>
</dbReference>
<reference evidence="1 2" key="1">
    <citation type="submission" date="2019-05" db="EMBL/GenBank/DDBJ databases">
        <title>Chryseobacterium sp. isolated from King George Island, maritime Antarctica.</title>
        <authorList>
            <person name="Peng X."/>
        </authorList>
    </citation>
    <scope>NUCLEOTIDE SEQUENCE [LARGE SCALE GENOMIC DNA]</scope>
    <source>
        <strain evidence="1 2">7-3A</strain>
    </source>
</reference>
<gene>
    <name evidence="1" type="ORF">Q73A0000_02620</name>
</gene>
<dbReference type="AlphaFoldDB" id="A0A7M2Y507"/>